<accession>A0ABW4ZJF0</accession>
<keyword evidence="2" id="KW-1185">Reference proteome</keyword>
<organism evidence="1 2">
    <name type="scientific">Paradesertivirga mongoliensis</name>
    <dbReference type="NCBI Taxonomy" id="2100740"/>
    <lineage>
        <taxon>Bacteria</taxon>
        <taxon>Pseudomonadati</taxon>
        <taxon>Bacteroidota</taxon>
        <taxon>Sphingobacteriia</taxon>
        <taxon>Sphingobacteriales</taxon>
        <taxon>Sphingobacteriaceae</taxon>
        <taxon>Paradesertivirga</taxon>
    </lineage>
</organism>
<dbReference type="EMBL" id="JBHUHZ010000001">
    <property type="protein sequence ID" value="MFD2161999.1"/>
    <property type="molecule type" value="Genomic_DNA"/>
</dbReference>
<protein>
    <submittedName>
        <fullName evidence="1">DUF3606 domain-containing protein</fullName>
    </submittedName>
</protein>
<dbReference type="Pfam" id="PF12244">
    <property type="entry name" value="DUF3606"/>
    <property type="match status" value="1"/>
</dbReference>
<dbReference type="Proteomes" id="UP001597387">
    <property type="component" value="Unassembled WGS sequence"/>
</dbReference>
<evidence type="ECO:0000313" key="1">
    <source>
        <dbReference type="EMBL" id="MFD2161999.1"/>
    </source>
</evidence>
<dbReference type="InterPro" id="IPR022037">
    <property type="entry name" value="DUF3606"/>
</dbReference>
<evidence type="ECO:0000313" key="2">
    <source>
        <dbReference type="Proteomes" id="UP001597387"/>
    </source>
</evidence>
<gene>
    <name evidence="1" type="ORF">ACFSJU_06315</name>
</gene>
<proteinExistence type="predicted"/>
<comment type="caution">
    <text evidence="1">The sequence shown here is derived from an EMBL/GenBank/DDBJ whole genome shotgun (WGS) entry which is preliminary data.</text>
</comment>
<dbReference type="RefSeq" id="WP_255898137.1">
    <property type="nucleotide sequence ID" value="NZ_JAFMZO010000001.1"/>
</dbReference>
<name>A0ABW4ZJF0_9SPHI</name>
<reference evidence="2" key="1">
    <citation type="journal article" date="2019" name="Int. J. Syst. Evol. Microbiol.">
        <title>The Global Catalogue of Microorganisms (GCM) 10K type strain sequencing project: providing services to taxonomists for standard genome sequencing and annotation.</title>
        <authorList>
            <consortium name="The Broad Institute Genomics Platform"/>
            <consortium name="The Broad Institute Genome Sequencing Center for Infectious Disease"/>
            <person name="Wu L."/>
            <person name="Ma J."/>
        </authorList>
    </citation>
    <scope>NUCLEOTIDE SEQUENCE [LARGE SCALE GENOMIC DNA]</scope>
    <source>
        <strain evidence="2">KCTC 42217</strain>
    </source>
</reference>
<sequence>MEDIEFRSLDLDRINIHEYYEVEYWSKQFDLHPSILTSVVNNSGITSAKALREYLNKYYGESAA</sequence>